<dbReference type="Proteomes" id="UP000637906">
    <property type="component" value="Unassembled WGS sequence"/>
</dbReference>
<accession>A0A8J3MPF5</accession>
<feature type="domain" description="Terminase large subunit GpA endonuclease" evidence="1">
    <location>
        <begin position="3"/>
        <end position="58"/>
    </location>
</feature>
<keyword evidence="3" id="KW-1185">Reference proteome</keyword>
<name>A0A8J3MPF5_9RICK</name>
<dbReference type="AlphaFoldDB" id="A0A8J3MPF5"/>
<dbReference type="EMBL" id="BNGU01000054">
    <property type="protein sequence ID" value="GHM59988.1"/>
    <property type="molecule type" value="Genomic_DNA"/>
</dbReference>
<dbReference type="Pfam" id="PF20454">
    <property type="entry name" value="GpA_nuclease"/>
    <property type="match status" value="1"/>
</dbReference>
<dbReference type="InterPro" id="IPR046454">
    <property type="entry name" value="GpA_endonuclease"/>
</dbReference>
<gene>
    <name evidence="2" type="ORF">sL5_09810</name>
</gene>
<comment type="caution">
    <text evidence="2">The sequence shown here is derived from an EMBL/GenBank/DDBJ whole genome shotgun (WGS) entry which is preliminary data.</text>
</comment>
<evidence type="ECO:0000313" key="3">
    <source>
        <dbReference type="Proteomes" id="UP000637906"/>
    </source>
</evidence>
<dbReference type="GO" id="GO:0004519">
    <property type="term" value="F:endonuclease activity"/>
    <property type="evidence" value="ECO:0007669"/>
    <property type="project" value="InterPro"/>
</dbReference>
<evidence type="ECO:0000259" key="1">
    <source>
        <dbReference type="Pfam" id="PF20454"/>
    </source>
</evidence>
<organism evidence="2 3">
    <name type="scientific">Candidatus Mesenet longicola</name>
    <dbReference type="NCBI Taxonomy" id="1892558"/>
    <lineage>
        <taxon>Bacteria</taxon>
        <taxon>Pseudomonadati</taxon>
        <taxon>Pseudomonadota</taxon>
        <taxon>Alphaproteobacteria</taxon>
        <taxon>Rickettsiales</taxon>
        <taxon>Anaplasmataceae</taxon>
        <taxon>Candidatus Mesenet</taxon>
    </lineage>
</organism>
<reference evidence="2 3" key="1">
    <citation type="journal article" date="2021" name="Microb. Ecol.">
        <title>Candidatus Mesenet longicola: Novel Endosymbionts of Brontispa longissima that Induce Cytoplasmic Incompatibility.</title>
        <authorList>
            <person name="Takano S."/>
            <person name="Gotoh Y."/>
            <person name="Hayashi T."/>
        </authorList>
    </citation>
    <scope>NUCLEOTIDE SEQUENCE [LARGE SCALE GENOMIC DNA]</scope>
    <source>
        <strain evidence="2">L5</strain>
    </source>
</reference>
<protein>
    <recommendedName>
        <fullName evidence="1">Terminase large subunit GpA endonuclease domain-containing protein</fullName>
    </recommendedName>
</protein>
<evidence type="ECO:0000313" key="2">
    <source>
        <dbReference type="EMBL" id="GHM59988.1"/>
    </source>
</evidence>
<proteinExistence type="predicted"/>
<sequence>MFKSNPGRDAVWNKLSELLNNHFLGSNGLEYTISMMAVDAGYATQEVYNWIRSHQECGRRLKE</sequence>